<evidence type="ECO:0000313" key="1">
    <source>
        <dbReference type="EMBL" id="SNS65226.1"/>
    </source>
</evidence>
<dbReference type="OrthoDB" id="6182042at2"/>
<dbReference type="RefSeq" id="WP_042122388.1">
    <property type="nucleotide sequence ID" value="NZ_FZOL01000012.1"/>
</dbReference>
<dbReference type="AlphaFoldDB" id="A0A239G7A8"/>
<name>A0A239G7A8_9PSED</name>
<dbReference type="Proteomes" id="UP000198407">
    <property type="component" value="Unassembled WGS sequence"/>
</dbReference>
<gene>
    <name evidence="1" type="ORF">SAMN05444352_11214</name>
</gene>
<evidence type="ECO:0000313" key="2">
    <source>
        <dbReference type="Proteomes" id="UP000198407"/>
    </source>
</evidence>
<protein>
    <recommendedName>
        <fullName evidence="3">Trypsin-like peptidase domain-containing protein</fullName>
    </recommendedName>
</protein>
<proteinExistence type="predicted"/>
<accession>A0A239G7A8</accession>
<keyword evidence="2" id="KW-1185">Reference proteome</keyword>
<sequence length="320" mass="36396">MSITWPELDGFISEAIRGNIIQASRRLIFTHCNEELEQRGVYFADVLYNFGGTGLLIKYEEKFFLLTAQHVINSHYSEPQNESPFFTNALAKSQWDDLSKLLYPIRGWKIGSLIESDISWIDDEDIVLVEMGHPMPGGYPEHFLDLDTPGDVVCVRQDEFQEGLIFLAAGYPIEENHVMPAENGEHDFATNLHRVTYPGFCAMENGKPYIRFEREYTHEEMNGLSGGVVTNVEPNAEQTRWVGMIQKAGNGTLRFYPAYLILPAILKYRDAQTYVIDPAANLVDLEMQASPEAIQGRKEFNEMIRQMGECKLLKQNSGEV</sequence>
<evidence type="ECO:0008006" key="3">
    <source>
        <dbReference type="Google" id="ProtNLM"/>
    </source>
</evidence>
<dbReference type="STRING" id="1215104.GCA_000730585_04355"/>
<reference evidence="2" key="1">
    <citation type="submission" date="2017-06" db="EMBL/GenBank/DDBJ databases">
        <authorList>
            <person name="Varghese N."/>
            <person name="Submissions S."/>
        </authorList>
    </citation>
    <scope>NUCLEOTIDE SEQUENCE [LARGE SCALE GENOMIC DNA]</scope>
    <source>
        <strain evidence="2">DSM 22348</strain>
    </source>
</reference>
<dbReference type="EMBL" id="FZOL01000012">
    <property type="protein sequence ID" value="SNS65226.1"/>
    <property type="molecule type" value="Genomic_DNA"/>
</dbReference>
<organism evidence="1 2">
    <name type="scientific">Pseudomonas japonica</name>
    <dbReference type="NCBI Taxonomy" id="256466"/>
    <lineage>
        <taxon>Bacteria</taxon>
        <taxon>Pseudomonadati</taxon>
        <taxon>Pseudomonadota</taxon>
        <taxon>Gammaproteobacteria</taxon>
        <taxon>Pseudomonadales</taxon>
        <taxon>Pseudomonadaceae</taxon>
        <taxon>Pseudomonas</taxon>
    </lineage>
</organism>